<organism evidence="2 3">
    <name type="scientific">Altericroceibacterium endophyticum</name>
    <dbReference type="NCBI Taxonomy" id="1808508"/>
    <lineage>
        <taxon>Bacteria</taxon>
        <taxon>Pseudomonadati</taxon>
        <taxon>Pseudomonadota</taxon>
        <taxon>Alphaproteobacteria</taxon>
        <taxon>Sphingomonadales</taxon>
        <taxon>Erythrobacteraceae</taxon>
        <taxon>Altericroceibacterium</taxon>
    </lineage>
</organism>
<gene>
    <name evidence="2" type="ORF">GRI91_09900</name>
</gene>
<protein>
    <recommendedName>
        <fullName evidence="4">Transporter</fullName>
    </recommendedName>
</protein>
<feature type="chain" id="PRO_5026216562" description="Transporter" evidence="1">
    <location>
        <begin position="29"/>
        <end position="275"/>
    </location>
</feature>
<feature type="signal peptide" evidence="1">
    <location>
        <begin position="1"/>
        <end position="28"/>
    </location>
</feature>
<dbReference type="InterPro" id="IPR025737">
    <property type="entry name" value="FApF"/>
</dbReference>
<sequence>MISPQKLLRSSPLALIGCALCLAGPAHAQSESAFPTAEMKDRDNQIIASFYYSDSKKGFDADGNSVDIADYHKRELYLLAEVKATEELTLILAPSFRDVSADGSDNDTTGLGYTEVGARYRVLDQDGWSLAFQGTVRIPGEERDDFVAQLVSTATEYDMRLRLIHGFAVGEDSGFFDVQAGYRLLDGALANEFHLDLTAGYRPVPDILLLAQTFSTVSDGSSDISGGKYRYHNLQISAVKDLSESVSLQAGVTGTLAGENALRERGFFGGLWVRF</sequence>
<evidence type="ECO:0000313" key="2">
    <source>
        <dbReference type="EMBL" id="MXO66066.1"/>
    </source>
</evidence>
<dbReference type="EMBL" id="WTYT01000004">
    <property type="protein sequence ID" value="MXO66066.1"/>
    <property type="molecule type" value="Genomic_DNA"/>
</dbReference>
<dbReference type="OrthoDB" id="7627828at2"/>
<dbReference type="AlphaFoldDB" id="A0A6I4T5A2"/>
<evidence type="ECO:0000313" key="3">
    <source>
        <dbReference type="Proteomes" id="UP000438476"/>
    </source>
</evidence>
<dbReference type="Proteomes" id="UP000438476">
    <property type="component" value="Unassembled WGS sequence"/>
</dbReference>
<dbReference type="Pfam" id="PF13557">
    <property type="entry name" value="Phenol_MetA_deg"/>
    <property type="match status" value="1"/>
</dbReference>
<proteinExistence type="predicted"/>
<accession>A0A6I4T5A2</accession>
<evidence type="ECO:0000256" key="1">
    <source>
        <dbReference type="SAM" id="SignalP"/>
    </source>
</evidence>
<evidence type="ECO:0008006" key="4">
    <source>
        <dbReference type="Google" id="ProtNLM"/>
    </source>
</evidence>
<keyword evidence="3" id="KW-1185">Reference proteome</keyword>
<dbReference type="RefSeq" id="WP_160736514.1">
    <property type="nucleotide sequence ID" value="NZ_WTYT01000004.1"/>
</dbReference>
<reference evidence="2 3" key="1">
    <citation type="submission" date="2019-12" db="EMBL/GenBank/DDBJ databases">
        <title>Genomic-based taxomic classification of the family Erythrobacteraceae.</title>
        <authorList>
            <person name="Xu L."/>
        </authorList>
    </citation>
    <scope>NUCLEOTIDE SEQUENCE [LARGE SCALE GENOMIC DNA]</scope>
    <source>
        <strain evidence="2 3">LMG 29518</strain>
    </source>
</reference>
<comment type="caution">
    <text evidence="2">The sequence shown here is derived from an EMBL/GenBank/DDBJ whole genome shotgun (WGS) entry which is preliminary data.</text>
</comment>
<keyword evidence="1" id="KW-0732">Signal</keyword>
<name>A0A6I4T5A2_9SPHN</name>